<comment type="similarity">
    <text evidence="2 13">Belongs to the sodium:solute symporter (SSF) (TC 2.A.21) family.</text>
</comment>
<evidence type="ECO:0000256" key="10">
    <source>
        <dbReference type="ARBA" id="ARBA00023136"/>
    </source>
</evidence>
<organism evidence="15 16">
    <name type="scientific">Virgibacillus alimentarius</name>
    <dbReference type="NCBI Taxonomy" id="698769"/>
    <lineage>
        <taxon>Bacteria</taxon>
        <taxon>Bacillati</taxon>
        <taxon>Bacillota</taxon>
        <taxon>Bacilli</taxon>
        <taxon>Bacillales</taxon>
        <taxon>Bacillaceae</taxon>
        <taxon>Virgibacillus</taxon>
    </lineage>
</organism>
<keyword evidence="7 14" id="KW-1133">Transmembrane helix</keyword>
<feature type="transmembrane region" description="Helical" evidence="14">
    <location>
        <begin position="188"/>
        <end position="206"/>
    </location>
</feature>
<keyword evidence="10 14" id="KW-0472">Membrane</keyword>
<feature type="transmembrane region" description="Helical" evidence="14">
    <location>
        <begin position="368"/>
        <end position="384"/>
    </location>
</feature>
<sequence>MNGIITGIVVVYLFICILIGIWATRQTKSTSDFLIAGRNLGMFVMAIAAFSSIQSGFGLLGGVGQTYDAGMGFAAGVLIAAPLGFGLTWFLVGKRMWMMGNKGDVYTLGDVVEKRYDSKAARGWLGIAITLGVIGYLGTQVQAMGIIMHSIFGVSPKVGALIGLTILAFYSVGGGIIASVYTDLFQGIIMIIVSIVIFFIAINVGGGMQTITQNLQSADPLLATSFGTYSMVSIACWIFLFSLGAAGQPHFINKFLMIKSPKQLKWGAFTAGIAYAITVLLVVSIGLSARSLYIQGKFPELATPDDSLVVFVTHFTPSVIGGLVLAGLLAAIMSTGSGFVTLGAASIVRDIPRAFNIKVKNELMMNRIVVLALLIISTLFSFYMDTLVALLGVFGWGTFASTVFPAVVLGLIWKRATKQGAIASIVIGLFLNFLLEIGQKYGIVILPEGVVVGAFSLAISIMTFIIISLLTQKGNVRLDKEMLKAMEG</sequence>
<accession>A0ABS4SDS6</accession>
<dbReference type="Pfam" id="PF00474">
    <property type="entry name" value="SSF"/>
    <property type="match status" value="1"/>
</dbReference>
<feature type="transmembrane region" description="Helical" evidence="14">
    <location>
        <begin position="158"/>
        <end position="181"/>
    </location>
</feature>
<feature type="transmembrane region" description="Helical" evidence="14">
    <location>
        <begin position="319"/>
        <end position="348"/>
    </location>
</feature>
<dbReference type="RefSeq" id="WP_226371682.1">
    <property type="nucleotide sequence ID" value="NZ_JAGIKX010000047.1"/>
</dbReference>
<evidence type="ECO:0000313" key="16">
    <source>
        <dbReference type="Proteomes" id="UP001519294"/>
    </source>
</evidence>
<gene>
    <name evidence="15" type="ORF">J2Z81_003012</name>
</gene>
<keyword evidence="3" id="KW-0813">Transport</keyword>
<keyword evidence="4" id="KW-1003">Cell membrane</keyword>
<keyword evidence="11" id="KW-0739">Sodium transport</keyword>
<protein>
    <submittedName>
        <fullName evidence="15">Sodium/proline symporter</fullName>
    </submittedName>
</protein>
<evidence type="ECO:0000313" key="15">
    <source>
        <dbReference type="EMBL" id="MBP2259024.1"/>
    </source>
</evidence>
<evidence type="ECO:0000256" key="4">
    <source>
        <dbReference type="ARBA" id="ARBA00022475"/>
    </source>
</evidence>
<evidence type="ECO:0000256" key="13">
    <source>
        <dbReference type="RuleBase" id="RU362091"/>
    </source>
</evidence>
<evidence type="ECO:0000256" key="7">
    <source>
        <dbReference type="ARBA" id="ARBA00022989"/>
    </source>
</evidence>
<evidence type="ECO:0000256" key="1">
    <source>
        <dbReference type="ARBA" id="ARBA00004651"/>
    </source>
</evidence>
<feature type="transmembrane region" description="Helical" evidence="14">
    <location>
        <begin position="420"/>
        <end position="438"/>
    </location>
</feature>
<keyword evidence="8" id="KW-0915">Sodium</keyword>
<feature type="transmembrane region" description="Helical" evidence="14">
    <location>
        <begin position="124"/>
        <end position="152"/>
    </location>
</feature>
<keyword evidence="16" id="KW-1185">Reference proteome</keyword>
<comment type="subcellular location">
    <subcellularLocation>
        <location evidence="1">Cell membrane</location>
        <topology evidence="1">Multi-pass membrane protein</topology>
    </subcellularLocation>
</comment>
<dbReference type="PROSITE" id="PS50283">
    <property type="entry name" value="NA_SOLUT_SYMP_3"/>
    <property type="match status" value="1"/>
</dbReference>
<feature type="transmembrane region" description="Helical" evidence="14">
    <location>
        <begin position="226"/>
        <end position="246"/>
    </location>
</feature>
<dbReference type="Gene3D" id="1.20.1730.10">
    <property type="entry name" value="Sodium/glucose cotransporter"/>
    <property type="match status" value="1"/>
</dbReference>
<proteinExistence type="inferred from homology"/>
<comment type="catalytic activity">
    <reaction evidence="12">
        <text>L-proline(in) + Na(+)(in) = L-proline(out) + Na(+)(out)</text>
        <dbReference type="Rhea" id="RHEA:28967"/>
        <dbReference type="ChEBI" id="CHEBI:29101"/>
        <dbReference type="ChEBI" id="CHEBI:60039"/>
    </reaction>
</comment>
<feature type="transmembrane region" description="Helical" evidence="14">
    <location>
        <begin position="450"/>
        <end position="470"/>
    </location>
</feature>
<dbReference type="Proteomes" id="UP001519294">
    <property type="component" value="Unassembled WGS sequence"/>
</dbReference>
<comment type="caution">
    <text evidence="15">The sequence shown here is derived from an EMBL/GenBank/DDBJ whole genome shotgun (WGS) entry which is preliminary data.</text>
</comment>
<dbReference type="InterPro" id="IPR038377">
    <property type="entry name" value="Na/Glc_symporter_sf"/>
</dbReference>
<evidence type="ECO:0000256" key="2">
    <source>
        <dbReference type="ARBA" id="ARBA00006434"/>
    </source>
</evidence>
<dbReference type="PANTHER" id="PTHR48086">
    <property type="entry name" value="SODIUM/PROLINE SYMPORTER-RELATED"/>
    <property type="match status" value="1"/>
</dbReference>
<dbReference type="PANTHER" id="PTHR48086:SF3">
    <property type="entry name" value="SODIUM_PROLINE SYMPORTER"/>
    <property type="match status" value="1"/>
</dbReference>
<feature type="transmembrane region" description="Helical" evidence="14">
    <location>
        <begin position="73"/>
        <end position="92"/>
    </location>
</feature>
<reference evidence="15 16" key="1">
    <citation type="submission" date="2021-03" db="EMBL/GenBank/DDBJ databases">
        <title>Genomic Encyclopedia of Type Strains, Phase IV (KMG-IV): sequencing the most valuable type-strain genomes for metagenomic binning, comparative biology and taxonomic classification.</title>
        <authorList>
            <person name="Goeker M."/>
        </authorList>
    </citation>
    <scope>NUCLEOTIDE SEQUENCE [LARGE SCALE GENOMIC DNA]</scope>
    <source>
        <strain evidence="15 16">DSM 25790</strain>
    </source>
</reference>
<name>A0ABS4SDS6_9BACI</name>
<evidence type="ECO:0000256" key="14">
    <source>
        <dbReference type="SAM" id="Phobius"/>
    </source>
</evidence>
<evidence type="ECO:0000256" key="3">
    <source>
        <dbReference type="ARBA" id="ARBA00022448"/>
    </source>
</evidence>
<evidence type="ECO:0000256" key="12">
    <source>
        <dbReference type="ARBA" id="ARBA00033708"/>
    </source>
</evidence>
<evidence type="ECO:0000256" key="9">
    <source>
        <dbReference type="ARBA" id="ARBA00023065"/>
    </source>
</evidence>
<dbReference type="InterPro" id="IPR001734">
    <property type="entry name" value="Na/solute_symporter"/>
</dbReference>
<keyword evidence="9" id="KW-0406">Ion transport</keyword>
<evidence type="ECO:0000256" key="11">
    <source>
        <dbReference type="ARBA" id="ARBA00023201"/>
    </source>
</evidence>
<feature type="transmembrane region" description="Helical" evidence="14">
    <location>
        <begin position="6"/>
        <end position="23"/>
    </location>
</feature>
<keyword evidence="5 14" id="KW-0812">Transmembrane</keyword>
<evidence type="ECO:0000256" key="6">
    <source>
        <dbReference type="ARBA" id="ARBA00022847"/>
    </source>
</evidence>
<evidence type="ECO:0000256" key="5">
    <source>
        <dbReference type="ARBA" id="ARBA00022692"/>
    </source>
</evidence>
<feature type="transmembrane region" description="Helical" evidence="14">
    <location>
        <begin position="390"/>
        <end position="413"/>
    </location>
</feature>
<evidence type="ECO:0000256" key="8">
    <source>
        <dbReference type="ARBA" id="ARBA00023053"/>
    </source>
</evidence>
<keyword evidence="6" id="KW-0769">Symport</keyword>
<dbReference type="InterPro" id="IPR050277">
    <property type="entry name" value="Sodium:Solute_Symporter"/>
</dbReference>
<feature type="transmembrane region" description="Helical" evidence="14">
    <location>
        <begin position="266"/>
        <end position="289"/>
    </location>
</feature>
<feature type="transmembrane region" description="Helical" evidence="14">
    <location>
        <begin position="35"/>
        <end position="53"/>
    </location>
</feature>
<dbReference type="EMBL" id="JAGIKX010000047">
    <property type="protein sequence ID" value="MBP2259024.1"/>
    <property type="molecule type" value="Genomic_DNA"/>
</dbReference>